<feature type="chain" id="PRO_5045695482" evidence="17">
    <location>
        <begin position="37"/>
        <end position="831"/>
    </location>
</feature>
<evidence type="ECO:0000256" key="7">
    <source>
        <dbReference type="ARBA" id="ARBA00022729"/>
    </source>
</evidence>
<evidence type="ECO:0000256" key="10">
    <source>
        <dbReference type="ARBA" id="ARBA00023077"/>
    </source>
</evidence>
<feature type="short sequence motif" description="TonB C-terminal box" evidence="15">
    <location>
        <begin position="814"/>
        <end position="831"/>
    </location>
</feature>
<feature type="signal peptide" evidence="17">
    <location>
        <begin position="1"/>
        <end position="36"/>
    </location>
</feature>
<evidence type="ECO:0000256" key="4">
    <source>
        <dbReference type="ARBA" id="ARBA00022452"/>
    </source>
</evidence>
<keyword evidence="9" id="KW-0406">Ion transport</keyword>
<dbReference type="InterPro" id="IPR000531">
    <property type="entry name" value="Beta-barrel_TonB"/>
</dbReference>
<dbReference type="InterPro" id="IPR037066">
    <property type="entry name" value="Plug_dom_sf"/>
</dbReference>
<dbReference type="Gene3D" id="3.55.50.30">
    <property type="match status" value="1"/>
</dbReference>
<dbReference type="EMBL" id="JBIWXY010000001">
    <property type="protein sequence ID" value="MFJ5446418.1"/>
    <property type="molecule type" value="Genomic_DNA"/>
</dbReference>
<keyword evidence="10 16" id="KW-0798">TonB box</keyword>
<keyword evidence="11 14" id="KW-0472">Membrane</keyword>
<dbReference type="Pfam" id="PF07715">
    <property type="entry name" value="Plug"/>
    <property type="match status" value="1"/>
</dbReference>
<dbReference type="Gene3D" id="2.170.130.10">
    <property type="entry name" value="TonB-dependent receptor, plug domain"/>
    <property type="match status" value="1"/>
</dbReference>
<dbReference type="Pfam" id="PF07660">
    <property type="entry name" value="STN"/>
    <property type="match status" value="1"/>
</dbReference>
<keyword evidence="12 19" id="KW-0675">Receptor</keyword>
<keyword evidence="13 14" id="KW-0998">Cell outer membrane</keyword>
<name>A0ABW8GNC3_9PROT</name>
<dbReference type="InterPro" id="IPR036942">
    <property type="entry name" value="Beta-barrel_TonB_sf"/>
</dbReference>
<dbReference type="PROSITE" id="PS52016">
    <property type="entry name" value="TONB_DEPENDENT_REC_3"/>
    <property type="match status" value="1"/>
</dbReference>
<keyword evidence="20" id="KW-1185">Reference proteome</keyword>
<dbReference type="PANTHER" id="PTHR32552">
    <property type="entry name" value="FERRICHROME IRON RECEPTOR-RELATED"/>
    <property type="match status" value="1"/>
</dbReference>
<dbReference type="PROSITE" id="PS01156">
    <property type="entry name" value="TONB_DEPENDENT_REC_2"/>
    <property type="match status" value="1"/>
</dbReference>
<protein>
    <submittedName>
        <fullName evidence="19">TonB-dependent siderophore receptor</fullName>
    </submittedName>
</protein>
<dbReference type="Proteomes" id="UP001617669">
    <property type="component" value="Unassembled WGS sequence"/>
</dbReference>
<evidence type="ECO:0000256" key="3">
    <source>
        <dbReference type="ARBA" id="ARBA00022448"/>
    </source>
</evidence>
<organism evidence="19 20">
    <name type="scientific">Methylobacillus methanolivorans</name>
    <dbReference type="NCBI Taxonomy" id="1848927"/>
    <lineage>
        <taxon>Bacteria</taxon>
        <taxon>Pseudomonadati</taxon>
        <taxon>Pseudomonadota</taxon>
        <taxon>Betaproteobacteria</taxon>
        <taxon>Nitrosomonadales</taxon>
        <taxon>Methylophilaceae</taxon>
        <taxon>Methylobacillus</taxon>
    </lineage>
</organism>
<keyword evidence="7 17" id="KW-0732">Signal</keyword>
<evidence type="ECO:0000256" key="1">
    <source>
        <dbReference type="ARBA" id="ARBA00004571"/>
    </source>
</evidence>
<dbReference type="PANTHER" id="PTHR32552:SF74">
    <property type="entry name" value="HYDROXAMATE SIDEROPHORE RECEPTOR FHUE"/>
    <property type="match status" value="1"/>
</dbReference>
<dbReference type="InterPro" id="IPR012910">
    <property type="entry name" value="Plug_dom"/>
</dbReference>
<evidence type="ECO:0000256" key="13">
    <source>
        <dbReference type="ARBA" id="ARBA00023237"/>
    </source>
</evidence>
<evidence type="ECO:0000256" key="8">
    <source>
        <dbReference type="ARBA" id="ARBA00023004"/>
    </source>
</evidence>
<keyword evidence="8" id="KW-0408">Iron</keyword>
<keyword evidence="5" id="KW-0410">Iron transport</keyword>
<keyword evidence="3 14" id="KW-0813">Transport</keyword>
<dbReference type="NCBIfam" id="TIGR01783">
    <property type="entry name" value="TonB-siderophor"/>
    <property type="match status" value="1"/>
</dbReference>
<evidence type="ECO:0000313" key="20">
    <source>
        <dbReference type="Proteomes" id="UP001617669"/>
    </source>
</evidence>
<comment type="similarity">
    <text evidence="2 14 16">Belongs to the TonB-dependent receptor family.</text>
</comment>
<evidence type="ECO:0000256" key="14">
    <source>
        <dbReference type="PROSITE-ProRule" id="PRU01360"/>
    </source>
</evidence>
<dbReference type="InterPro" id="IPR010105">
    <property type="entry name" value="TonB_sidphr_rcpt"/>
</dbReference>
<dbReference type="SMART" id="SM00965">
    <property type="entry name" value="STN"/>
    <property type="match status" value="1"/>
</dbReference>
<evidence type="ECO:0000313" key="19">
    <source>
        <dbReference type="EMBL" id="MFJ5446418.1"/>
    </source>
</evidence>
<sequence>MYPQHQRHLLRQAVQGAFLIFTMTSATLGFASTAFAEEQKQVSNYQIKAGTLEQVLSDFAGAAGVSITLPPTLVDGRTSTGLRGSYSVQQGFNTLLTGTGLQVVNTTTGVYLLQKTQTVSSQKTSDAATLPEVQVSVASDKNVMSEETGSYTVKSSATATRFNLSLRETPQSVSIITRQQMDDQGLTSIADVLQQTPGITVNRENTEGYSFYVRGFQVQNFQFDGVPSLSSDGGNVRDNYSITNAAIYDRVEVLKGATGLLNGAGYPSGVINFVRKRPTAEFQGHLMLGAGSWDNYRAELDLSGALIEDGRIRGRVVSVLQDQGSFMDYARSEQNIFYGILEADLTDNTKASLGIDYQQNNNDATTNSHLPTFFTDGSIAKFKRDTNPADKWAYRDQKTQRIFTDLEHRFDNDWVVKATVSHRDYTSKELISGMASPSSTGLINVVDHSAPHGFYVGGAARFNTDTKENGIDLMAKGEYSLFGRSHELVFGYNFAKTESRSRRYDGDTDSTVSDVFNWNNNATKPSRFDWWLTHDVDVKQTVFYAATALKPTDYLSMIVGARVTNYEWSLQSSNALPRTALYDTKVSGEVTPYAGVTLDVDSYHSVYFSYTDIFKPQAYNFNAAGQQLDPLTGKSYEIGGKGEYFDGKLNASIAYFQIKQDNFAILDPSGAATPTGGSAMIAAKGVETRGIELEMSGEVLPRWQVLAGYTYRHSVDANDERVSTNQPLSLFKLATHYRFAGMLNKLSVGGNLNWQNGTYFNFAVNNATWKFEQDAYAVVGVNATYDINPKLRMLLQVNNLFDKHYYSGIGNYNTVFYGAPRNAMLTLRYQF</sequence>
<dbReference type="RefSeq" id="WP_400881684.1">
    <property type="nucleotide sequence ID" value="NZ_JBIWXY010000001.1"/>
</dbReference>
<evidence type="ECO:0000256" key="9">
    <source>
        <dbReference type="ARBA" id="ARBA00023065"/>
    </source>
</evidence>
<evidence type="ECO:0000256" key="5">
    <source>
        <dbReference type="ARBA" id="ARBA00022496"/>
    </source>
</evidence>
<dbReference type="InterPro" id="IPR010917">
    <property type="entry name" value="TonB_rcpt_CS"/>
</dbReference>
<accession>A0ABW8GNC3</accession>
<keyword evidence="4 14" id="KW-1134">Transmembrane beta strand</keyword>
<dbReference type="Pfam" id="PF00593">
    <property type="entry name" value="TonB_dep_Rec_b-barrel"/>
    <property type="match status" value="1"/>
</dbReference>
<keyword evidence="6 14" id="KW-0812">Transmembrane</keyword>
<evidence type="ECO:0000256" key="12">
    <source>
        <dbReference type="ARBA" id="ARBA00023170"/>
    </source>
</evidence>
<dbReference type="InterPro" id="IPR011662">
    <property type="entry name" value="Secretin/TonB_short_N"/>
</dbReference>
<dbReference type="Gene3D" id="2.40.170.20">
    <property type="entry name" value="TonB-dependent receptor, beta-barrel domain"/>
    <property type="match status" value="1"/>
</dbReference>
<dbReference type="SUPFAM" id="SSF56935">
    <property type="entry name" value="Porins"/>
    <property type="match status" value="1"/>
</dbReference>
<evidence type="ECO:0000256" key="6">
    <source>
        <dbReference type="ARBA" id="ARBA00022692"/>
    </source>
</evidence>
<gene>
    <name evidence="19" type="ORF">ACIKP9_09275</name>
</gene>
<comment type="subcellular location">
    <subcellularLocation>
        <location evidence="1 14">Cell outer membrane</location>
        <topology evidence="1 14">Multi-pass membrane protein</topology>
    </subcellularLocation>
</comment>
<evidence type="ECO:0000256" key="15">
    <source>
        <dbReference type="PROSITE-ProRule" id="PRU10144"/>
    </source>
</evidence>
<evidence type="ECO:0000256" key="16">
    <source>
        <dbReference type="RuleBase" id="RU003357"/>
    </source>
</evidence>
<dbReference type="CDD" id="cd01347">
    <property type="entry name" value="ligand_gated_channel"/>
    <property type="match status" value="1"/>
</dbReference>
<evidence type="ECO:0000259" key="18">
    <source>
        <dbReference type="SMART" id="SM00965"/>
    </source>
</evidence>
<reference evidence="19 20" key="1">
    <citation type="submission" date="2024-11" db="EMBL/GenBank/DDBJ databases">
        <authorList>
            <person name="Kaparullina E.N."/>
            <person name="Delegan Y.A."/>
            <person name="Doronina N.V."/>
        </authorList>
    </citation>
    <scope>NUCLEOTIDE SEQUENCE [LARGE SCALE GENOMIC DNA]</scope>
    <source>
        <strain evidence="19 20">7sh_L</strain>
    </source>
</reference>
<evidence type="ECO:0000256" key="11">
    <source>
        <dbReference type="ARBA" id="ARBA00023136"/>
    </source>
</evidence>
<feature type="domain" description="Secretin/TonB short N-terminal" evidence="18">
    <location>
        <begin position="65"/>
        <end position="116"/>
    </location>
</feature>
<comment type="caution">
    <text evidence="19">The sequence shown here is derived from an EMBL/GenBank/DDBJ whole genome shotgun (WGS) entry which is preliminary data.</text>
</comment>
<evidence type="ECO:0000256" key="2">
    <source>
        <dbReference type="ARBA" id="ARBA00009810"/>
    </source>
</evidence>
<evidence type="ECO:0000256" key="17">
    <source>
        <dbReference type="SAM" id="SignalP"/>
    </source>
</evidence>
<proteinExistence type="inferred from homology"/>
<dbReference type="InterPro" id="IPR039426">
    <property type="entry name" value="TonB-dep_rcpt-like"/>
</dbReference>